<proteinExistence type="predicted"/>
<organism evidence="3 4">
    <name type="scientific">Acinetobacter shaoyimingii</name>
    <dbReference type="NCBI Taxonomy" id="2715164"/>
    <lineage>
        <taxon>Bacteria</taxon>
        <taxon>Pseudomonadati</taxon>
        <taxon>Pseudomonadota</taxon>
        <taxon>Gammaproteobacteria</taxon>
        <taxon>Moraxellales</taxon>
        <taxon>Moraxellaceae</taxon>
        <taxon>Acinetobacter</taxon>
    </lineage>
</organism>
<dbReference type="Pfam" id="PF20434">
    <property type="entry name" value="BD-FAE"/>
    <property type="match status" value="1"/>
</dbReference>
<keyword evidence="4" id="KW-1185">Reference proteome</keyword>
<dbReference type="Proteomes" id="UP000502297">
    <property type="component" value="Chromosome"/>
</dbReference>
<reference evidence="3 4" key="1">
    <citation type="submission" date="2020-03" db="EMBL/GenBank/DDBJ databases">
        <authorList>
            <person name="Zhu W."/>
        </authorList>
    </citation>
    <scope>NUCLEOTIDE SEQUENCE [LARGE SCALE GENOMIC DNA]</scope>
    <source>
        <strain evidence="3 4">323-1</strain>
    </source>
</reference>
<protein>
    <submittedName>
        <fullName evidence="3">Alpha/beta hydrolase</fullName>
    </submittedName>
</protein>
<evidence type="ECO:0000256" key="1">
    <source>
        <dbReference type="ARBA" id="ARBA00022801"/>
    </source>
</evidence>
<dbReference type="GO" id="GO:0016787">
    <property type="term" value="F:hydrolase activity"/>
    <property type="evidence" value="ECO:0007669"/>
    <property type="project" value="UniProtKB-KW"/>
</dbReference>
<dbReference type="PANTHER" id="PTHR48081">
    <property type="entry name" value="AB HYDROLASE SUPERFAMILY PROTEIN C4A8.06C"/>
    <property type="match status" value="1"/>
</dbReference>
<dbReference type="RefSeq" id="WP_166224545.1">
    <property type="nucleotide sequence ID" value="NZ_CP049801.1"/>
</dbReference>
<evidence type="ECO:0000313" key="4">
    <source>
        <dbReference type="Proteomes" id="UP000502297"/>
    </source>
</evidence>
<dbReference type="InterPro" id="IPR029058">
    <property type="entry name" value="AB_hydrolase_fold"/>
</dbReference>
<sequence length="306" mass="34724">MSKLKNKFVYTTNLKGHVSKIQSTFGTKFQGLKHQLDNFRPYNLGQIAIKSLTPKKGYRVKSNIAYGLKSRQRLDLYISDQSANKPLILFVHGGAWSRGDKSEYGFVGEAFTRYGYDVAIVNYHLAPEHKFPHYVDDLVLALHFLHDHQQELQISTDQIALMGHSAGAFNIASLLYHPKLYDLKIKDNIKAMVGIAGPYHFDYKGDVLAEHAFELDTPYNQVMPYYFVEHNHIRHYLLLAENDKIVGKNNSIDLKSALLSAGNHCELMIIPKTGHITIMGSVSSLFSRFFKTRSVILDALNQSFNS</sequence>
<keyword evidence="1 3" id="KW-0378">Hydrolase</keyword>
<dbReference type="KEGG" id="asha:G8E00_10925"/>
<dbReference type="AlphaFoldDB" id="A0A6G8RWX0"/>
<evidence type="ECO:0000259" key="2">
    <source>
        <dbReference type="Pfam" id="PF20434"/>
    </source>
</evidence>
<feature type="domain" description="BD-FAE-like" evidence="2">
    <location>
        <begin position="74"/>
        <end position="258"/>
    </location>
</feature>
<dbReference type="SUPFAM" id="SSF53474">
    <property type="entry name" value="alpha/beta-Hydrolases"/>
    <property type="match status" value="1"/>
</dbReference>
<accession>A0A6G8RWX0</accession>
<gene>
    <name evidence="3" type="ORF">G8E00_10925</name>
</gene>
<name>A0A6G8RWX0_9GAMM</name>
<dbReference type="InterPro" id="IPR050300">
    <property type="entry name" value="GDXG_lipolytic_enzyme"/>
</dbReference>
<evidence type="ECO:0000313" key="3">
    <source>
        <dbReference type="EMBL" id="QIO06429.1"/>
    </source>
</evidence>
<dbReference type="Gene3D" id="3.40.50.1820">
    <property type="entry name" value="alpha/beta hydrolase"/>
    <property type="match status" value="1"/>
</dbReference>
<dbReference type="InterPro" id="IPR049492">
    <property type="entry name" value="BD-FAE-like_dom"/>
</dbReference>
<dbReference type="EMBL" id="CP049801">
    <property type="protein sequence ID" value="QIO06429.1"/>
    <property type="molecule type" value="Genomic_DNA"/>
</dbReference>
<dbReference type="PANTHER" id="PTHR48081:SF9">
    <property type="entry name" value="CARBOXYLESTERASE"/>
    <property type="match status" value="1"/>
</dbReference>